<dbReference type="InterPro" id="IPR050312">
    <property type="entry name" value="IolE/XylAMocC-like"/>
</dbReference>
<keyword evidence="2" id="KW-0413">Isomerase</keyword>
<dbReference type="PANTHER" id="PTHR12110">
    <property type="entry name" value="HYDROXYPYRUVATE ISOMERASE"/>
    <property type="match status" value="1"/>
</dbReference>
<dbReference type="SUPFAM" id="SSF51658">
    <property type="entry name" value="Xylose isomerase-like"/>
    <property type="match status" value="1"/>
</dbReference>
<dbReference type="Proteomes" id="UP000315750">
    <property type="component" value="Chromosome"/>
</dbReference>
<feature type="domain" description="Xylose isomerase-like TIM barrel" evidence="1">
    <location>
        <begin position="20"/>
        <end position="276"/>
    </location>
</feature>
<evidence type="ECO:0000313" key="2">
    <source>
        <dbReference type="EMBL" id="QDU56414.1"/>
    </source>
</evidence>
<protein>
    <submittedName>
        <fullName evidence="2">Inosose isomerase</fullName>
        <ecNumber evidence="2">5.3.99.-</ecNumber>
    </submittedName>
</protein>
<dbReference type="EMBL" id="CP036278">
    <property type="protein sequence ID" value="QDU56414.1"/>
    <property type="molecule type" value="Genomic_DNA"/>
</dbReference>
<dbReference type="KEGG" id="amuc:Pan181_26230"/>
<dbReference type="Gene3D" id="3.20.20.150">
    <property type="entry name" value="Divalent-metal-dependent TIM barrel enzymes"/>
    <property type="match status" value="1"/>
</dbReference>
<dbReference type="OrthoDB" id="9779184at2"/>
<proteinExistence type="predicted"/>
<dbReference type="Pfam" id="PF01261">
    <property type="entry name" value="AP_endonuc_2"/>
    <property type="match status" value="1"/>
</dbReference>
<keyword evidence="3" id="KW-1185">Reference proteome</keyword>
<dbReference type="EC" id="5.3.99.-" evidence="2"/>
<evidence type="ECO:0000259" key="1">
    <source>
        <dbReference type="Pfam" id="PF01261"/>
    </source>
</evidence>
<organism evidence="2 3">
    <name type="scientific">Aeoliella mucimassa</name>
    <dbReference type="NCBI Taxonomy" id="2527972"/>
    <lineage>
        <taxon>Bacteria</taxon>
        <taxon>Pseudomonadati</taxon>
        <taxon>Planctomycetota</taxon>
        <taxon>Planctomycetia</taxon>
        <taxon>Pirellulales</taxon>
        <taxon>Lacipirellulaceae</taxon>
        <taxon>Aeoliella</taxon>
    </lineage>
</organism>
<dbReference type="InterPro" id="IPR013022">
    <property type="entry name" value="Xyl_isomerase-like_TIM-brl"/>
</dbReference>
<reference evidence="2 3" key="1">
    <citation type="submission" date="2019-02" db="EMBL/GenBank/DDBJ databases">
        <title>Deep-cultivation of Planctomycetes and their phenomic and genomic characterization uncovers novel biology.</title>
        <authorList>
            <person name="Wiegand S."/>
            <person name="Jogler M."/>
            <person name="Boedeker C."/>
            <person name="Pinto D."/>
            <person name="Vollmers J."/>
            <person name="Rivas-Marin E."/>
            <person name="Kohn T."/>
            <person name="Peeters S.H."/>
            <person name="Heuer A."/>
            <person name="Rast P."/>
            <person name="Oberbeckmann S."/>
            <person name="Bunk B."/>
            <person name="Jeske O."/>
            <person name="Meyerdierks A."/>
            <person name="Storesund J.E."/>
            <person name="Kallscheuer N."/>
            <person name="Luecker S."/>
            <person name="Lage O.M."/>
            <person name="Pohl T."/>
            <person name="Merkel B.J."/>
            <person name="Hornburger P."/>
            <person name="Mueller R.-W."/>
            <person name="Bruemmer F."/>
            <person name="Labrenz M."/>
            <person name="Spormann A.M."/>
            <person name="Op den Camp H."/>
            <person name="Overmann J."/>
            <person name="Amann R."/>
            <person name="Jetten M.S.M."/>
            <person name="Mascher T."/>
            <person name="Medema M.H."/>
            <person name="Devos D.P."/>
            <person name="Kaster A.-K."/>
            <person name="Ovreas L."/>
            <person name="Rohde M."/>
            <person name="Galperin M.Y."/>
            <person name="Jogler C."/>
        </authorList>
    </citation>
    <scope>NUCLEOTIDE SEQUENCE [LARGE SCALE GENOMIC DNA]</scope>
    <source>
        <strain evidence="2 3">Pan181</strain>
    </source>
</reference>
<accession>A0A518ANW4</accession>
<sequence length="280" mass="31730">MKLAFSSNAYLQHSVEETIRRIASFGYTGIEILADVPHAWPAGLLPEQIDSLRRALEEHGLEISNINAFMMNAVADPRQPYWHPGWTDPDPHYRAIRREHTKRSLLLASELGAPHITTEPGGLLAEGQTRAEGFDIFYEELMPCLEVAADLAMPLLIEPEPELLIERFNEYLEFADRLDSPYVGLNFDIGHAYCVGEDPQDWVEKMAPYTVHYHLEDIAASRKHQHLIPGHGAIDFDATLAAIRDTGYDGWLTVELYPYMDNPDEAAREAFRYLDAKLAK</sequence>
<gene>
    <name evidence="2" type="primary">iolI</name>
    <name evidence="2" type="ORF">Pan181_26230</name>
</gene>
<name>A0A518ANW4_9BACT</name>
<dbReference type="GO" id="GO:0016853">
    <property type="term" value="F:isomerase activity"/>
    <property type="evidence" value="ECO:0007669"/>
    <property type="project" value="UniProtKB-KW"/>
</dbReference>
<dbReference type="PANTHER" id="PTHR12110:SF21">
    <property type="entry name" value="XYLOSE ISOMERASE-LIKE TIM BARREL DOMAIN-CONTAINING PROTEIN"/>
    <property type="match status" value="1"/>
</dbReference>
<dbReference type="InterPro" id="IPR036237">
    <property type="entry name" value="Xyl_isomerase-like_sf"/>
</dbReference>
<dbReference type="AlphaFoldDB" id="A0A518ANW4"/>
<dbReference type="RefSeq" id="WP_145247163.1">
    <property type="nucleotide sequence ID" value="NZ_CP036278.1"/>
</dbReference>
<evidence type="ECO:0000313" key="3">
    <source>
        <dbReference type="Proteomes" id="UP000315750"/>
    </source>
</evidence>